<accession>A0A9X2HBW2</accession>
<dbReference type="RefSeq" id="WP_254164788.1">
    <property type="nucleotide sequence ID" value="NZ_JANAFB010000003.1"/>
</dbReference>
<evidence type="ECO:0000313" key="2">
    <source>
        <dbReference type="Proteomes" id="UP001139502"/>
    </source>
</evidence>
<dbReference type="AlphaFoldDB" id="A0A9X2HBW2"/>
<sequence length="222" mass="23845">MNVASAVKGRLPMVLALFAVVVLGWSTFFVTDRAAAAFTDRARLSFSEMGTAAYGIGVVDQNGLIRSSGQAKIGGPQFVRNVRPGRTAKTTFTVANNSPDLPMAMRLAVTAKPPADPSRPDYVPWMRVTIFDQDTGEILLGDTAEDGVNGAPMEIDHDVDLGTLIGRGGPPQEDEVPHVPGRPGSERRLGLWIRLLTPVPDREMNHGGFRLGMRLSGTPVIE</sequence>
<dbReference type="EMBL" id="JANAFB010000003">
    <property type="protein sequence ID" value="MCP3424857.1"/>
    <property type="molecule type" value="Genomic_DNA"/>
</dbReference>
<evidence type="ECO:0000313" key="1">
    <source>
        <dbReference type="EMBL" id="MCP3424857.1"/>
    </source>
</evidence>
<dbReference type="Proteomes" id="UP001139502">
    <property type="component" value="Unassembled WGS sequence"/>
</dbReference>
<organism evidence="1 2">
    <name type="scientific">Rothia santali</name>
    <dbReference type="NCBI Taxonomy" id="2949643"/>
    <lineage>
        <taxon>Bacteria</taxon>
        <taxon>Bacillati</taxon>
        <taxon>Actinomycetota</taxon>
        <taxon>Actinomycetes</taxon>
        <taxon>Micrococcales</taxon>
        <taxon>Micrococcaceae</taxon>
        <taxon>Rothia</taxon>
    </lineage>
</organism>
<keyword evidence="2" id="KW-1185">Reference proteome</keyword>
<proteinExistence type="predicted"/>
<comment type="caution">
    <text evidence="1">The sequence shown here is derived from an EMBL/GenBank/DDBJ whole genome shotgun (WGS) entry which is preliminary data.</text>
</comment>
<gene>
    <name evidence="1" type="ORF">NBM05_02120</name>
</gene>
<reference evidence="1" key="1">
    <citation type="submission" date="2022-06" db="EMBL/GenBank/DDBJ databases">
        <title>Rothia sp. isolated from sandalwood seedling.</title>
        <authorList>
            <person name="Tuikhar N."/>
            <person name="Kirdat K."/>
            <person name="Thorat V."/>
            <person name="Swetha P."/>
            <person name="Padma S."/>
            <person name="Sundararaj R."/>
            <person name="Yadav A."/>
        </authorList>
    </citation>
    <scope>NUCLEOTIDE SEQUENCE</scope>
    <source>
        <strain evidence="1">AR01</strain>
    </source>
</reference>
<name>A0A9X2HBW2_9MICC</name>
<protein>
    <submittedName>
        <fullName evidence="1">Uncharacterized protein</fullName>
    </submittedName>
</protein>